<dbReference type="AlphaFoldDB" id="N6UXD9"/>
<gene>
    <name evidence="1" type="ORF">RHSP_20313</name>
</gene>
<accession>N6UXD9</accession>
<dbReference type="STRING" id="363754.RHSP_20313"/>
<evidence type="ECO:0000313" key="2">
    <source>
        <dbReference type="Proteomes" id="UP000012429"/>
    </source>
</evidence>
<name>N6UXD9_9HYPH</name>
<dbReference type="AntiFam" id="ANF00190">
    <property type="entry name" value="Shadow ORF (opposite fur)"/>
</dbReference>
<protein>
    <submittedName>
        <fullName evidence="1">Uncharacterized protein</fullName>
    </submittedName>
</protein>
<reference evidence="1 2" key="1">
    <citation type="journal article" date="2012" name="BMC Genomics">
        <title>Genomic basis of broad host range and environmental adaptability of Rhizobium tropici CIAT 899 and Rhizobium sp. PRF 81 which are used in inoculants for common bean (Phaseolus vulgaris L.).</title>
        <authorList>
            <person name="Ormeno-Orrillo E."/>
            <person name="Menna P."/>
            <person name="Almeida L.G."/>
            <person name="Ollero F.J."/>
            <person name="Nicolas M.F."/>
            <person name="Pains Rodrigues E."/>
            <person name="Shigueyoshi Nakatani A."/>
            <person name="Silva Batista J.S."/>
            <person name="Oliveira Chueire L.M."/>
            <person name="Souza R.C."/>
            <person name="Ribeiro Vasconcelos A.T."/>
            <person name="Megias M."/>
            <person name="Hungria M."/>
            <person name="Martinez-Romero E."/>
        </authorList>
    </citation>
    <scope>NUCLEOTIDE SEQUENCE [LARGE SCALE GENOMIC DNA]</scope>
    <source>
        <strain evidence="1 2">PRF 81</strain>
    </source>
</reference>
<keyword evidence="2" id="KW-1185">Reference proteome</keyword>
<dbReference type="Proteomes" id="UP000012429">
    <property type="component" value="Unassembled WGS sequence"/>
</dbReference>
<comment type="caution">
    <text evidence="1">The sequence shown here is derived from an EMBL/GenBank/DDBJ whole genome shotgun (WGS) entry which is preliminary data.</text>
</comment>
<evidence type="ECO:0000313" key="1">
    <source>
        <dbReference type="EMBL" id="ENN86345.1"/>
    </source>
</evidence>
<proteinExistence type="predicted"/>
<sequence>MAFALGENEKVGITWKSSDLAAKQTAGEQIANTPRDGGADFLAVGADTIIDRLAEANVDIDGTALEDALQMRHEFDIARPRRQRAIIAPHGCAMNAGIGDRDRLDMYDRIRRLRQGSRRGTKQRGLDFEQAIAVRGGPLRKQHHDFSIGHAIGDLVHLLARLALLLALDEHALLPLREKAEDRPVAHLGLGDERDVGHCRKDENVEPGRMVGSQHQRPAGLHIADHMDTDTKTIANDAMPVAGQIAPELPVEAQAEDLQWQHHGADDADDRDSTADAQPCHQIICSCMKAFTSSFVLLQRDTVKLQPVVDEFEAVFAGNTLLQSLDLRRMKFDHLTAFQVDQMVVMLFRHGFVAGASIAEIMAGKKAGILEQFYGAIHRGDRNLRIHLHGAPIELFDIRMVLGTFDNARNDPALLGHAHAALGAKLLKGFYGVIHQLLSSVYWTVTTD</sequence>
<organism evidence="1 2">
    <name type="scientific">Rhizobium freirei PRF 81</name>
    <dbReference type="NCBI Taxonomy" id="363754"/>
    <lineage>
        <taxon>Bacteria</taxon>
        <taxon>Pseudomonadati</taxon>
        <taxon>Pseudomonadota</taxon>
        <taxon>Alphaproteobacteria</taxon>
        <taxon>Hyphomicrobiales</taxon>
        <taxon>Rhizobiaceae</taxon>
        <taxon>Rhizobium/Agrobacterium group</taxon>
        <taxon>Rhizobium</taxon>
    </lineage>
</organism>
<dbReference type="EMBL" id="AQHN01000070">
    <property type="protein sequence ID" value="ENN86345.1"/>
    <property type="molecule type" value="Genomic_DNA"/>
</dbReference>